<sequence length="54" mass="5915">MSCIISSVIPGNLIHINVVSQYKYCDVGAIAFTKISLLKSTHANGKTWAIASYW</sequence>
<name>A0ABT3AUF1_9CYAN</name>
<gene>
    <name evidence="1" type="ORF">OGM63_03815</name>
</gene>
<organism evidence="1 2">
    <name type="scientific">Plectonema radiosum NIES-515</name>
    <dbReference type="NCBI Taxonomy" id="2986073"/>
    <lineage>
        <taxon>Bacteria</taxon>
        <taxon>Bacillati</taxon>
        <taxon>Cyanobacteriota</taxon>
        <taxon>Cyanophyceae</taxon>
        <taxon>Oscillatoriophycideae</taxon>
        <taxon>Oscillatoriales</taxon>
        <taxon>Microcoleaceae</taxon>
        <taxon>Plectonema</taxon>
    </lineage>
</organism>
<dbReference type="RefSeq" id="WP_263744176.1">
    <property type="nucleotide sequence ID" value="NZ_JAOWRF010000063.1"/>
</dbReference>
<evidence type="ECO:0000313" key="1">
    <source>
        <dbReference type="EMBL" id="MCV3212665.1"/>
    </source>
</evidence>
<protein>
    <submittedName>
        <fullName evidence="1">Uncharacterized protein</fullName>
    </submittedName>
</protein>
<comment type="caution">
    <text evidence="1">The sequence shown here is derived from an EMBL/GenBank/DDBJ whole genome shotgun (WGS) entry which is preliminary data.</text>
</comment>
<proteinExistence type="predicted"/>
<reference evidence="1 2" key="1">
    <citation type="submission" date="2022-10" db="EMBL/GenBank/DDBJ databases">
        <title>Identification of biosynthetic pathway for the production of the potent trypsin inhibitor radiosumin.</title>
        <authorList>
            <person name="Fewer D.P."/>
            <person name="Delbaje E."/>
            <person name="Ouyang X."/>
            <person name="Agostino P.D."/>
            <person name="Wahlsten M."/>
            <person name="Jokela J."/>
            <person name="Permi P."/>
            <person name="Haapaniemi E."/>
            <person name="Koistinen H."/>
        </authorList>
    </citation>
    <scope>NUCLEOTIDE SEQUENCE [LARGE SCALE GENOMIC DNA]</scope>
    <source>
        <strain evidence="1 2">NIES-515</strain>
    </source>
</reference>
<dbReference type="EMBL" id="JAOWRF010000063">
    <property type="protein sequence ID" value="MCV3212665.1"/>
    <property type="molecule type" value="Genomic_DNA"/>
</dbReference>
<evidence type="ECO:0000313" key="2">
    <source>
        <dbReference type="Proteomes" id="UP001526143"/>
    </source>
</evidence>
<accession>A0ABT3AUF1</accession>
<dbReference type="Proteomes" id="UP001526143">
    <property type="component" value="Unassembled WGS sequence"/>
</dbReference>
<keyword evidence="2" id="KW-1185">Reference proteome</keyword>